<evidence type="ECO:0000259" key="2">
    <source>
        <dbReference type="Pfam" id="PF00561"/>
    </source>
</evidence>
<dbReference type="GO" id="GO:0016020">
    <property type="term" value="C:membrane"/>
    <property type="evidence" value="ECO:0007669"/>
    <property type="project" value="TreeGrafter"/>
</dbReference>
<dbReference type="Pfam" id="PF03959">
    <property type="entry name" value="FSH1"/>
    <property type="match status" value="1"/>
</dbReference>
<dbReference type="InterPro" id="IPR000073">
    <property type="entry name" value="AB_hydrolase_1"/>
</dbReference>
<dbReference type="OrthoDB" id="408373at2759"/>
<dbReference type="Proteomes" id="UP000265703">
    <property type="component" value="Unassembled WGS sequence"/>
</dbReference>
<dbReference type="Pfam" id="PF00561">
    <property type="entry name" value="Abhydrolase_1"/>
    <property type="match status" value="1"/>
</dbReference>
<dbReference type="PANTHER" id="PTHR43798:SF33">
    <property type="entry name" value="HYDROLASE, PUTATIVE (AFU_ORTHOLOGUE AFUA_2G14860)-RELATED"/>
    <property type="match status" value="1"/>
</dbReference>
<dbReference type="PANTHER" id="PTHR43798">
    <property type="entry name" value="MONOACYLGLYCEROL LIPASE"/>
    <property type="match status" value="1"/>
</dbReference>
<dbReference type="GO" id="GO:0016787">
    <property type="term" value="F:hydrolase activity"/>
    <property type="evidence" value="ECO:0007669"/>
    <property type="project" value="UniProtKB-KW"/>
</dbReference>
<organism evidence="4 5">
    <name type="scientific">Glomus cerebriforme</name>
    <dbReference type="NCBI Taxonomy" id="658196"/>
    <lineage>
        <taxon>Eukaryota</taxon>
        <taxon>Fungi</taxon>
        <taxon>Fungi incertae sedis</taxon>
        <taxon>Mucoromycota</taxon>
        <taxon>Glomeromycotina</taxon>
        <taxon>Glomeromycetes</taxon>
        <taxon>Glomerales</taxon>
        <taxon>Glomeraceae</taxon>
        <taxon>Glomus</taxon>
    </lineage>
</organism>
<protein>
    <submittedName>
        <fullName evidence="4">Alpha/Beta hydrolase protein</fullName>
    </submittedName>
</protein>
<dbReference type="InterPro" id="IPR050266">
    <property type="entry name" value="AB_hydrolase_sf"/>
</dbReference>
<dbReference type="InterPro" id="IPR029058">
    <property type="entry name" value="AB_hydrolase_fold"/>
</dbReference>
<evidence type="ECO:0000313" key="5">
    <source>
        <dbReference type="Proteomes" id="UP000265703"/>
    </source>
</evidence>
<name>A0A397TAG5_9GLOM</name>
<comment type="caution">
    <text evidence="4">The sequence shown here is derived from an EMBL/GenBank/DDBJ whole genome shotgun (WGS) entry which is preliminary data.</text>
</comment>
<feature type="domain" description="Serine hydrolase" evidence="3">
    <location>
        <begin position="270"/>
        <end position="317"/>
    </location>
</feature>
<keyword evidence="5" id="KW-1185">Reference proteome</keyword>
<reference evidence="4 5" key="1">
    <citation type="submission" date="2018-06" db="EMBL/GenBank/DDBJ databases">
        <title>Comparative genomics reveals the genomic features of Rhizophagus irregularis, R. cerebriforme, R. diaphanum and Gigaspora rosea, and their symbiotic lifestyle signature.</title>
        <authorList>
            <person name="Morin E."/>
            <person name="San Clemente H."/>
            <person name="Chen E.C.H."/>
            <person name="De La Providencia I."/>
            <person name="Hainaut M."/>
            <person name="Kuo A."/>
            <person name="Kohler A."/>
            <person name="Murat C."/>
            <person name="Tang N."/>
            <person name="Roy S."/>
            <person name="Loubradou J."/>
            <person name="Henrissat B."/>
            <person name="Grigoriev I.V."/>
            <person name="Corradi N."/>
            <person name="Roux C."/>
            <person name="Martin F.M."/>
        </authorList>
    </citation>
    <scope>NUCLEOTIDE SEQUENCE [LARGE SCALE GENOMIC DNA]</scope>
    <source>
        <strain evidence="4 5">DAOM 227022</strain>
    </source>
</reference>
<accession>A0A397TAG5</accession>
<dbReference type="EMBL" id="QKYT01000083">
    <property type="protein sequence ID" value="RIA94339.1"/>
    <property type="molecule type" value="Genomic_DNA"/>
</dbReference>
<dbReference type="InterPro" id="IPR005645">
    <property type="entry name" value="FSH-like_dom"/>
</dbReference>
<gene>
    <name evidence="4" type="ORF">C1645_734864</name>
</gene>
<dbReference type="SUPFAM" id="SSF53474">
    <property type="entry name" value="alpha/beta-Hydrolases"/>
    <property type="match status" value="1"/>
</dbReference>
<evidence type="ECO:0000259" key="3">
    <source>
        <dbReference type="Pfam" id="PF03959"/>
    </source>
</evidence>
<dbReference type="AlphaFoldDB" id="A0A397TAG5"/>
<evidence type="ECO:0000313" key="4">
    <source>
        <dbReference type="EMBL" id="RIA94339.1"/>
    </source>
</evidence>
<keyword evidence="4" id="KW-0378">Hydrolase</keyword>
<feature type="chain" id="PRO_5017413187" evidence="1">
    <location>
        <begin position="23"/>
        <end position="338"/>
    </location>
</feature>
<dbReference type="Gene3D" id="3.40.50.1820">
    <property type="entry name" value="alpha/beta hydrolase"/>
    <property type="match status" value="1"/>
</dbReference>
<proteinExistence type="predicted"/>
<feature type="domain" description="AB hydrolase-1" evidence="2">
    <location>
        <begin position="64"/>
        <end position="214"/>
    </location>
</feature>
<evidence type="ECO:0000256" key="1">
    <source>
        <dbReference type="SAM" id="SignalP"/>
    </source>
</evidence>
<sequence>MNLFKSFLVFIFACLTISTVFAVTVAQVPLHTFPVDDGTKSYYVTGKDGVNIFVEEKGDPKKTTIIFSSGFLTSRTSWDQQWYDPKFKEKFHLIRYDYRGIGNSDKPHTKPHPFVINSDLFNTKHICYSDNSDTSPYTFDSQADDLFALINKLSSKYDFKKKKIVLVGWSMGTPITLNFMKNYPNIKIDGFVSVSGLVNNTNVFHGVIETLFQDMIDPQEKFSRVITGLDGFIRLFPFKPFSNELHSFFLGNAVMAPIEYRLYPAIPFSFTEFYSTLTIPTLHIIGKNDSLVNIEHSLYFASLGKNAKSIFYKDVGHCALWENTKEFNKDIIKFISKI</sequence>
<keyword evidence="1" id="KW-0732">Signal</keyword>
<feature type="signal peptide" evidence="1">
    <location>
        <begin position="1"/>
        <end position="22"/>
    </location>
</feature>